<name>A0AA51NQ73_9ADEN</name>
<protein>
    <submittedName>
        <fullName evidence="12">IVa2</fullName>
    </submittedName>
</protein>
<reference evidence="12" key="1">
    <citation type="submission" date="2023-06" db="EMBL/GenBank/DDBJ databases">
        <authorList>
            <person name="Zheng W."/>
            <person name="Wang Q."/>
            <person name="xu X.D."/>
        </authorList>
    </citation>
    <scope>NUCLEOTIDE SEQUENCE</scope>
    <source>
        <strain evidence="12">Cd_2020_s1</strain>
    </source>
</reference>
<evidence type="ECO:0000256" key="7">
    <source>
        <dbReference type="ARBA" id="ARBA00023015"/>
    </source>
</evidence>
<dbReference type="GO" id="GO:0019073">
    <property type="term" value="P:viral DNA genome packaging"/>
    <property type="evidence" value="ECO:0007669"/>
    <property type="project" value="InterPro"/>
</dbReference>
<keyword evidence="4" id="KW-0547">Nucleotide-binding</keyword>
<evidence type="ECO:0000256" key="10">
    <source>
        <dbReference type="ARBA" id="ARBA00023163"/>
    </source>
</evidence>
<evidence type="ECO:0000256" key="9">
    <source>
        <dbReference type="ARBA" id="ARBA00023159"/>
    </source>
</evidence>
<evidence type="ECO:0000256" key="1">
    <source>
        <dbReference type="ARBA" id="ARBA00022553"/>
    </source>
</evidence>
<evidence type="ECO:0000256" key="11">
    <source>
        <dbReference type="ARBA" id="ARBA00023219"/>
    </source>
</evidence>
<keyword evidence="7" id="KW-0805">Transcription regulation</keyword>
<dbReference type="GO" id="GO:0005524">
    <property type="term" value="F:ATP binding"/>
    <property type="evidence" value="ECO:0007669"/>
    <property type="project" value="UniProtKB-KW"/>
</dbReference>
<proteinExistence type="predicted"/>
<evidence type="ECO:0000256" key="3">
    <source>
        <dbReference type="ARBA" id="ARBA00022612"/>
    </source>
</evidence>
<keyword evidence="2" id="KW-1048">Host nucleus</keyword>
<dbReference type="InterPro" id="IPR003389">
    <property type="entry name" value="Adeno_IVa2"/>
</dbReference>
<accession>A0AA51NQ73</accession>
<evidence type="ECO:0000256" key="6">
    <source>
        <dbReference type="ARBA" id="ARBA00022844"/>
    </source>
</evidence>
<dbReference type="EMBL" id="OR233592">
    <property type="protein sequence ID" value="WMQ77642.1"/>
    <property type="molecule type" value="Genomic_DNA"/>
</dbReference>
<keyword evidence="1" id="KW-0597">Phosphoprotein</keyword>
<dbReference type="Pfam" id="PF02456">
    <property type="entry name" value="Adeno_IVa2"/>
    <property type="match status" value="1"/>
</dbReference>
<evidence type="ECO:0000256" key="5">
    <source>
        <dbReference type="ARBA" id="ARBA00022840"/>
    </source>
</evidence>
<keyword evidence="3" id="KW-1188">Viral release from host cell</keyword>
<sequence length="346" mass="39615">MHKIDETICKDPFPTIDTITRNMTYNAQLMNEIGQHASECQKITNETNSLLVQGCIPTLNNGLQPFIITVYGPTGSGKSQFIRNIVSNKLLYPAPETVFFVTPQKGTIPTEELMAWKAQCVEGAYDGQNNPITNKLVPEFVPLSFDEAINEDNLNLDSPQNIFMKAAKNGPICIIMDECMNKLGTCRSISSFFHALPSKIFNRFPKCSGYTVIIVLHNMCPRYDKGNIKDLKIQSKCHIISPQLDGGQISRFINTYSFGFDRALISIIKDIIDHARLNSKYSWLIYNNVPACESFRWSYYTPDENIKPLYMNIQSLYLRSCKAIKRVHRQTNYHRMRYINKLNSFY</sequence>
<dbReference type="SUPFAM" id="SSF52540">
    <property type="entry name" value="P-loop containing nucleoside triphosphate hydrolases"/>
    <property type="match status" value="1"/>
</dbReference>
<evidence type="ECO:0000256" key="8">
    <source>
        <dbReference type="ARBA" id="ARBA00023125"/>
    </source>
</evidence>
<dbReference type="InterPro" id="IPR027417">
    <property type="entry name" value="P-loop_NTPase"/>
</dbReference>
<dbReference type="GO" id="GO:0003677">
    <property type="term" value="F:DNA binding"/>
    <property type="evidence" value="ECO:0007669"/>
    <property type="project" value="UniProtKB-KW"/>
</dbReference>
<dbReference type="GO" id="GO:0044423">
    <property type="term" value="C:virion component"/>
    <property type="evidence" value="ECO:0007669"/>
    <property type="project" value="UniProtKB-KW"/>
</dbReference>
<keyword evidence="6" id="KW-0946">Virion</keyword>
<keyword evidence="5" id="KW-0067">ATP-binding</keyword>
<keyword evidence="8" id="KW-0238">DNA-binding</keyword>
<evidence type="ECO:0000256" key="2">
    <source>
        <dbReference type="ARBA" id="ARBA00022562"/>
    </source>
</evidence>
<keyword evidence="10" id="KW-0804">Transcription</keyword>
<evidence type="ECO:0000313" key="12">
    <source>
        <dbReference type="EMBL" id="WMQ77642.1"/>
    </source>
</evidence>
<keyword evidence="9" id="KW-0010">Activator</keyword>
<organism evidence="12">
    <name type="scientific">Zoothera dauma adenovirus</name>
    <dbReference type="NCBI Taxonomy" id="3073259"/>
    <lineage>
        <taxon>Viruses</taxon>
        <taxon>Varidnaviria</taxon>
        <taxon>Bamfordvirae</taxon>
        <taxon>Preplasmiviricota</taxon>
        <taxon>Polisuviricotina</taxon>
        <taxon>Pharingeaviricetes</taxon>
        <taxon>Rowavirales</taxon>
        <taxon>Adenoviridae</taxon>
    </lineage>
</organism>
<keyword evidence="11" id="KW-0231">Viral genome packaging</keyword>
<evidence type="ECO:0000256" key="4">
    <source>
        <dbReference type="ARBA" id="ARBA00022741"/>
    </source>
</evidence>